<gene>
    <name evidence="8" type="ORF">TRP8649_00624</name>
</gene>
<comment type="subcellular location">
    <subcellularLocation>
        <location evidence="1">Membrane</location>
        <topology evidence="1">Multi-pass membrane protein</topology>
    </subcellularLocation>
</comment>
<feature type="transmembrane region" description="Helical" evidence="5">
    <location>
        <begin position="90"/>
        <end position="110"/>
    </location>
</feature>
<evidence type="ECO:0000313" key="9">
    <source>
        <dbReference type="Proteomes" id="UP000225972"/>
    </source>
</evidence>
<feature type="transmembrane region" description="Helical" evidence="5">
    <location>
        <begin position="117"/>
        <end position="136"/>
    </location>
</feature>
<feature type="domain" description="EamA" evidence="7">
    <location>
        <begin position="144"/>
        <end position="280"/>
    </location>
</feature>
<dbReference type="RefSeq" id="WP_099242445.1">
    <property type="nucleotide sequence ID" value="NZ_FXXP01000001.1"/>
</dbReference>
<evidence type="ECO:0000259" key="7">
    <source>
        <dbReference type="Pfam" id="PF00892"/>
    </source>
</evidence>
<dbReference type="SUPFAM" id="SSF103481">
    <property type="entry name" value="Multidrug resistance efflux transporter EmrE"/>
    <property type="match status" value="2"/>
</dbReference>
<dbReference type="InterPro" id="IPR037185">
    <property type="entry name" value="EmrE-like"/>
</dbReference>
<dbReference type="Proteomes" id="UP000225972">
    <property type="component" value="Unassembled WGS sequence"/>
</dbReference>
<keyword evidence="6" id="KW-0732">Signal</keyword>
<protein>
    <submittedName>
        <fullName evidence="8">EamA-like transporter family protein</fullName>
    </submittedName>
</protein>
<feature type="chain" id="PRO_5013076666" evidence="6">
    <location>
        <begin position="16"/>
        <end position="293"/>
    </location>
</feature>
<accession>A0A238J9A4</accession>
<dbReference type="PANTHER" id="PTHR32322:SF9">
    <property type="entry name" value="AMINO-ACID METABOLITE EFFLUX PUMP-RELATED"/>
    <property type="match status" value="1"/>
</dbReference>
<feature type="signal peptide" evidence="6">
    <location>
        <begin position="1"/>
        <end position="15"/>
    </location>
</feature>
<feature type="transmembrane region" description="Helical" evidence="5">
    <location>
        <begin position="142"/>
        <end position="162"/>
    </location>
</feature>
<dbReference type="OrthoDB" id="321830at2"/>
<feature type="transmembrane region" description="Helical" evidence="5">
    <location>
        <begin position="263"/>
        <end position="287"/>
    </location>
</feature>
<evidence type="ECO:0000256" key="5">
    <source>
        <dbReference type="SAM" id="Phobius"/>
    </source>
</evidence>
<keyword evidence="3 5" id="KW-1133">Transmembrane helix</keyword>
<keyword evidence="9" id="KW-1185">Reference proteome</keyword>
<feature type="transmembrane region" description="Helical" evidence="5">
    <location>
        <begin position="205"/>
        <end position="225"/>
    </location>
</feature>
<dbReference type="InterPro" id="IPR050638">
    <property type="entry name" value="AA-Vitamin_Transporters"/>
</dbReference>
<dbReference type="Pfam" id="PF00892">
    <property type="entry name" value="EamA"/>
    <property type="match status" value="1"/>
</dbReference>
<dbReference type="EMBL" id="FXXP01000001">
    <property type="protein sequence ID" value="SMX26542.1"/>
    <property type="molecule type" value="Genomic_DNA"/>
</dbReference>
<dbReference type="PANTHER" id="PTHR32322">
    <property type="entry name" value="INNER MEMBRANE TRANSPORTER"/>
    <property type="match status" value="1"/>
</dbReference>
<feature type="transmembrane region" description="Helical" evidence="5">
    <location>
        <begin position="66"/>
        <end position="84"/>
    </location>
</feature>
<feature type="transmembrane region" description="Helical" evidence="5">
    <location>
        <begin position="237"/>
        <end position="257"/>
    </location>
</feature>
<dbReference type="InterPro" id="IPR000620">
    <property type="entry name" value="EamA_dom"/>
</dbReference>
<proteinExistence type="predicted"/>
<name>A0A238J9A4_9RHOB</name>
<evidence type="ECO:0000256" key="3">
    <source>
        <dbReference type="ARBA" id="ARBA00022989"/>
    </source>
</evidence>
<evidence type="ECO:0000256" key="6">
    <source>
        <dbReference type="SAM" id="SignalP"/>
    </source>
</evidence>
<feature type="transmembrane region" description="Helical" evidence="5">
    <location>
        <begin position="174"/>
        <end position="193"/>
    </location>
</feature>
<evidence type="ECO:0000256" key="1">
    <source>
        <dbReference type="ARBA" id="ARBA00004141"/>
    </source>
</evidence>
<evidence type="ECO:0000256" key="4">
    <source>
        <dbReference type="ARBA" id="ARBA00023136"/>
    </source>
</evidence>
<evidence type="ECO:0000313" key="8">
    <source>
        <dbReference type="EMBL" id="SMX26542.1"/>
    </source>
</evidence>
<keyword evidence="2 5" id="KW-0812">Transmembrane</keyword>
<dbReference type="AlphaFoldDB" id="A0A238J9A4"/>
<sequence>MKLFLLTTLTMVAFAANSLLTRAGVFGAGLDTQSFAMLRLMSGAFALMALCRLNGIRIQGFGWKRVVSVFGLALYIIGFTDAYLVMDAGIGALLLFGTVQVTMFFGAVLARETLPPLRIVGSALAFGGLVYLVWPWQDISRYPIGVLMMIAAGIGWGIYSLAGRGSAAPLADTAANFLLACLVVPLVFWAMGADMPMLAARAENWAGIGYAVASGAVASGLGYALWFHVLPQLQASIAAVAQLTVPPIAMAGGMLFLGEALTLKFTIASVVILGGVALSVLGPRYLVKSSNAS</sequence>
<organism evidence="8 9">
    <name type="scientific">Pelagimonas phthalicica</name>
    <dbReference type="NCBI Taxonomy" id="1037362"/>
    <lineage>
        <taxon>Bacteria</taxon>
        <taxon>Pseudomonadati</taxon>
        <taxon>Pseudomonadota</taxon>
        <taxon>Alphaproteobacteria</taxon>
        <taxon>Rhodobacterales</taxon>
        <taxon>Roseobacteraceae</taxon>
        <taxon>Pelagimonas</taxon>
    </lineage>
</organism>
<keyword evidence="4 5" id="KW-0472">Membrane</keyword>
<feature type="transmembrane region" description="Helical" evidence="5">
    <location>
        <begin position="37"/>
        <end position="54"/>
    </location>
</feature>
<dbReference type="GO" id="GO:0016020">
    <property type="term" value="C:membrane"/>
    <property type="evidence" value="ECO:0007669"/>
    <property type="project" value="UniProtKB-SubCell"/>
</dbReference>
<reference evidence="9" key="1">
    <citation type="submission" date="2017-05" db="EMBL/GenBank/DDBJ databases">
        <authorList>
            <person name="Rodrigo-Torres L."/>
            <person name="Arahal R. D."/>
            <person name="Lucena T."/>
        </authorList>
    </citation>
    <scope>NUCLEOTIDE SEQUENCE [LARGE SCALE GENOMIC DNA]</scope>
    <source>
        <strain evidence="9">CECT 8649</strain>
    </source>
</reference>
<evidence type="ECO:0000256" key="2">
    <source>
        <dbReference type="ARBA" id="ARBA00022692"/>
    </source>
</evidence>